<dbReference type="EMBL" id="CAJJDP010000068">
    <property type="protein sequence ID" value="CAD8177405.1"/>
    <property type="molecule type" value="Genomic_DNA"/>
</dbReference>
<organism evidence="1 2">
    <name type="scientific">Paramecium octaurelia</name>
    <dbReference type="NCBI Taxonomy" id="43137"/>
    <lineage>
        <taxon>Eukaryota</taxon>
        <taxon>Sar</taxon>
        <taxon>Alveolata</taxon>
        <taxon>Ciliophora</taxon>
        <taxon>Intramacronucleata</taxon>
        <taxon>Oligohymenophorea</taxon>
        <taxon>Peniculida</taxon>
        <taxon>Parameciidae</taxon>
        <taxon>Paramecium</taxon>
    </lineage>
</organism>
<sequence>MNKGLALYTLNKYNEAIVCYVKAIQIDPNYADAYLNKGLIF</sequence>
<evidence type="ECO:0008006" key="3">
    <source>
        <dbReference type="Google" id="ProtNLM"/>
    </source>
</evidence>
<gene>
    <name evidence="1" type="ORF">POCTA_138.1.T0690003</name>
</gene>
<keyword evidence="2" id="KW-1185">Reference proteome</keyword>
<proteinExistence type="predicted"/>
<evidence type="ECO:0000313" key="2">
    <source>
        <dbReference type="Proteomes" id="UP000683925"/>
    </source>
</evidence>
<dbReference type="AlphaFoldDB" id="A0A8S1VME8"/>
<comment type="caution">
    <text evidence="1">The sequence shown here is derived from an EMBL/GenBank/DDBJ whole genome shotgun (WGS) entry which is preliminary data.</text>
</comment>
<dbReference type="PROSITE" id="PS50293">
    <property type="entry name" value="TPR_REGION"/>
    <property type="match status" value="1"/>
</dbReference>
<dbReference type="Pfam" id="PF13414">
    <property type="entry name" value="TPR_11"/>
    <property type="match status" value="1"/>
</dbReference>
<dbReference type="OrthoDB" id="941507at2759"/>
<protein>
    <recommendedName>
        <fullName evidence="3">Photosystem I assembly protein Ycf3</fullName>
    </recommendedName>
</protein>
<accession>A0A8S1VME8</accession>
<dbReference type="Proteomes" id="UP000683925">
    <property type="component" value="Unassembled WGS sequence"/>
</dbReference>
<evidence type="ECO:0000313" key="1">
    <source>
        <dbReference type="EMBL" id="CAD8177405.1"/>
    </source>
</evidence>
<name>A0A8S1VME8_PAROT</name>
<reference evidence="1" key="1">
    <citation type="submission" date="2021-01" db="EMBL/GenBank/DDBJ databases">
        <authorList>
            <consortium name="Genoscope - CEA"/>
            <person name="William W."/>
        </authorList>
    </citation>
    <scope>NUCLEOTIDE SEQUENCE</scope>
</reference>